<keyword evidence="1" id="KW-0677">Repeat</keyword>
<sequence length="909" mass="102807">MSTLSNIELALLTGHRSKGLPALVEQILDADFQSFFQSDRVSQYLKLLHLQPGALTNNQWVAENALDSLELLQGESKDVEDEEMRLLIGIASLHAFQQVNWTGPDLSFAPEDILRTSDGQKMSSLNSNSGERLNMVAISRLAKDGEPAYPLMKSATLLYLAIRVFDLPFKSFPSSIWWKMRAGRTHREVLDEPVAYSTEDMTQLESFVDSHIPKTYEDLIGRYHLEKGLLHHLLGQDRQAATEFVNAANAMKLEYELTGIKGKRTKFQVNELTQLALLAQGRSRDEDSTPSTVPPSEDNLDHSLPKTLDLNDDTLLEKTEFTSNARAASSSLAQLDPNNQPSLHPLDQCVFLGLCLHVKNTSPQHGLTTEQMAPYVSRVISHPRNWSVHTMSLLLRSRLEANRTRTIERSTLQLQALIDQMPTADSSAEQRLAYLHQLAMPSKWELEKELAMRLMSMGVLKSALEILERLEMWEEVVQCWQAMEQPEKGKSIVRDLLEGRKEEAERVLLKGKASKEIVRGAIDQAREAKLWCLLGELEPEHAEAHFSKAWEVSGHKSGRAARSLGGYYFARGDYDGAIEHLSKAVVIRPLLARSWFILGCAYVRKERWVEARDAFARCVGLDEEDAESWNNLASVYLRLGSTGWQTEEDETSNQSTATTKDAQDQKFHHKVLAFRALQQGLKNSYSNWQMWENYMVVSVDVGELAEAVRALGRVVEERSETDGAGSVDIEILERLVSYVTRTTQLETKSESDPRPTNPNEGLGLYARLDELFTTIILPRISGDVRIWKARAQLLTWRKRWSDALDAYSAAYRCAVVSNTQLEVDVERWRDAVEEVQEYVDVLRNFGPKAAEEKRRLAEAGEGKPARGGSWAFQAKSVVRTFMGRTKENFEDEPEWSKLENLVEELKQSS</sequence>
<evidence type="ECO:0000256" key="2">
    <source>
        <dbReference type="ARBA" id="ARBA00022803"/>
    </source>
</evidence>
<dbReference type="OMA" id="NNRYARA"/>
<reference evidence="5 6" key="1">
    <citation type="journal article" date="2011" name="PLoS Pathog.">
        <title>Endophytic Life Strategies Decoded by Genome and Transcriptome Analyses of the Mutualistic Root Symbiont Piriformospora indica.</title>
        <authorList>
            <person name="Zuccaro A."/>
            <person name="Lahrmann U."/>
            <person name="Guldener U."/>
            <person name="Langen G."/>
            <person name="Pfiffi S."/>
            <person name="Biedenkopf D."/>
            <person name="Wong P."/>
            <person name="Samans B."/>
            <person name="Grimm C."/>
            <person name="Basiewicz M."/>
            <person name="Murat C."/>
            <person name="Martin F."/>
            <person name="Kogel K.H."/>
        </authorList>
    </citation>
    <scope>NUCLEOTIDE SEQUENCE [LARGE SCALE GENOMIC DNA]</scope>
    <source>
        <strain evidence="5 6">DSM 11827</strain>
    </source>
</reference>
<name>G4TB83_SERID</name>
<dbReference type="eggNOG" id="KOG1128">
    <property type="taxonomic scope" value="Eukaryota"/>
</dbReference>
<dbReference type="PANTHER" id="PTHR16193">
    <property type="entry name" value="TETRATRICOPEPTIDE REPEAT PROTEIN 27"/>
    <property type="match status" value="1"/>
</dbReference>
<comment type="caution">
    <text evidence="5">The sequence shown here is derived from an EMBL/GenBank/DDBJ whole genome shotgun (WGS) entry which is preliminary data.</text>
</comment>
<keyword evidence="6" id="KW-1185">Reference proteome</keyword>
<dbReference type="Pfam" id="PF13432">
    <property type="entry name" value="TPR_16"/>
    <property type="match status" value="1"/>
</dbReference>
<dbReference type="InParanoid" id="G4TB83"/>
<feature type="repeat" description="TPR" evidence="3">
    <location>
        <begin position="592"/>
        <end position="625"/>
    </location>
</feature>
<dbReference type="STRING" id="1109443.G4TB83"/>
<dbReference type="HOGENOM" id="CLU_004905_0_1_1"/>
<protein>
    <submittedName>
        <fullName evidence="5">Uncharacterized protein</fullName>
    </submittedName>
</protein>
<dbReference type="SUPFAM" id="SSF48452">
    <property type="entry name" value="TPR-like"/>
    <property type="match status" value="1"/>
</dbReference>
<organism evidence="5 6">
    <name type="scientific">Serendipita indica (strain DSM 11827)</name>
    <name type="common">Root endophyte fungus</name>
    <name type="synonym">Piriformospora indica</name>
    <dbReference type="NCBI Taxonomy" id="1109443"/>
    <lineage>
        <taxon>Eukaryota</taxon>
        <taxon>Fungi</taxon>
        <taxon>Dikarya</taxon>
        <taxon>Basidiomycota</taxon>
        <taxon>Agaricomycotina</taxon>
        <taxon>Agaricomycetes</taxon>
        <taxon>Sebacinales</taxon>
        <taxon>Serendipitaceae</taxon>
        <taxon>Serendipita</taxon>
    </lineage>
</organism>
<evidence type="ECO:0000256" key="3">
    <source>
        <dbReference type="PROSITE-ProRule" id="PRU00339"/>
    </source>
</evidence>
<evidence type="ECO:0000313" key="6">
    <source>
        <dbReference type="Proteomes" id="UP000007148"/>
    </source>
</evidence>
<dbReference type="SMART" id="SM00028">
    <property type="entry name" value="TPR"/>
    <property type="match status" value="3"/>
</dbReference>
<dbReference type="InterPro" id="IPR019734">
    <property type="entry name" value="TPR_rpt"/>
</dbReference>
<feature type="region of interest" description="Disordered" evidence="4">
    <location>
        <begin position="279"/>
        <end position="307"/>
    </location>
</feature>
<keyword evidence="2 3" id="KW-0802">TPR repeat</keyword>
<dbReference type="AlphaFoldDB" id="G4TB83"/>
<accession>G4TB83</accession>
<dbReference type="EMBL" id="CAFZ01000036">
    <property type="protein sequence ID" value="CCA68576.1"/>
    <property type="molecule type" value="Genomic_DNA"/>
</dbReference>
<dbReference type="PROSITE" id="PS50005">
    <property type="entry name" value="TPR"/>
    <property type="match status" value="2"/>
</dbReference>
<dbReference type="InterPro" id="IPR044244">
    <property type="entry name" value="TTC27/Emw1"/>
</dbReference>
<evidence type="ECO:0000256" key="1">
    <source>
        <dbReference type="ARBA" id="ARBA00022737"/>
    </source>
</evidence>
<dbReference type="Proteomes" id="UP000007148">
    <property type="component" value="Unassembled WGS sequence"/>
</dbReference>
<dbReference type="FunCoup" id="G4TB83">
    <property type="interactions" value="838"/>
</dbReference>
<dbReference type="Gene3D" id="1.25.40.10">
    <property type="entry name" value="Tetratricopeptide repeat domain"/>
    <property type="match status" value="1"/>
</dbReference>
<feature type="repeat" description="TPR" evidence="3">
    <location>
        <begin position="558"/>
        <end position="591"/>
    </location>
</feature>
<dbReference type="OrthoDB" id="1936594at2759"/>
<gene>
    <name evidence="5" type="ORF">PIIN_02439</name>
</gene>
<dbReference type="InterPro" id="IPR011990">
    <property type="entry name" value="TPR-like_helical_dom_sf"/>
</dbReference>
<evidence type="ECO:0000256" key="4">
    <source>
        <dbReference type="SAM" id="MobiDB-lite"/>
    </source>
</evidence>
<proteinExistence type="predicted"/>
<dbReference type="PANTHER" id="PTHR16193:SF0">
    <property type="entry name" value="TETRATRICOPEPTIDE REPEAT PROTEIN 27"/>
    <property type="match status" value="1"/>
</dbReference>
<evidence type="ECO:0000313" key="5">
    <source>
        <dbReference type="EMBL" id="CCA68576.1"/>
    </source>
</evidence>